<organism evidence="3 4">
    <name type="scientific">Alkalitalea saponilacus</name>
    <dbReference type="NCBI Taxonomy" id="889453"/>
    <lineage>
        <taxon>Bacteria</taxon>
        <taxon>Pseudomonadati</taxon>
        <taxon>Bacteroidota</taxon>
        <taxon>Bacteroidia</taxon>
        <taxon>Marinilabiliales</taxon>
        <taxon>Marinilabiliaceae</taxon>
        <taxon>Alkalitalea</taxon>
    </lineage>
</organism>
<keyword evidence="3" id="KW-0808">Transferase</keyword>
<dbReference type="PANTHER" id="PTHR34220">
    <property type="entry name" value="SENSOR HISTIDINE KINASE YPDA"/>
    <property type="match status" value="1"/>
</dbReference>
<dbReference type="KEGG" id="asx:CDL62_11985"/>
<reference evidence="3 4" key="1">
    <citation type="submission" date="2017-02" db="EMBL/GenBank/DDBJ databases">
        <authorList>
            <person name="Peterson S.W."/>
        </authorList>
    </citation>
    <scope>NUCLEOTIDE SEQUENCE [LARGE SCALE GENOMIC DNA]</scope>
    <source>
        <strain evidence="3 4">DSM 24412</strain>
    </source>
</reference>
<name>A0A1T5CBI8_9BACT</name>
<dbReference type="Proteomes" id="UP000191055">
    <property type="component" value="Unassembled WGS sequence"/>
</dbReference>
<feature type="transmembrane region" description="Helical" evidence="1">
    <location>
        <begin position="31"/>
        <end position="49"/>
    </location>
</feature>
<dbReference type="EMBL" id="FUYV01000003">
    <property type="protein sequence ID" value="SKB56827.1"/>
    <property type="molecule type" value="Genomic_DNA"/>
</dbReference>
<dbReference type="PANTHER" id="PTHR34220:SF7">
    <property type="entry name" value="SENSOR HISTIDINE KINASE YPDA"/>
    <property type="match status" value="1"/>
</dbReference>
<keyword evidence="1" id="KW-0812">Transmembrane</keyword>
<dbReference type="AlphaFoldDB" id="A0A1T5CBI8"/>
<feature type="domain" description="Signal transduction histidine kinase internal region" evidence="2">
    <location>
        <begin position="172"/>
        <end position="248"/>
    </location>
</feature>
<evidence type="ECO:0000259" key="2">
    <source>
        <dbReference type="Pfam" id="PF06580"/>
    </source>
</evidence>
<dbReference type="InterPro" id="IPR050640">
    <property type="entry name" value="Bact_2-comp_sensor_kinase"/>
</dbReference>
<keyword evidence="1" id="KW-0472">Membrane</keyword>
<keyword evidence="1" id="KW-1133">Transmembrane helix</keyword>
<dbReference type="STRING" id="889453.SAMN03080601_00750"/>
<dbReference type="RefSeq" id="WP_079556541.1">
    <property type="nucleotide sequence ID" value="NZ_CP021904.1"/>
</dbReference>
<sequence>MNKAEKFNTNEFKKLQDQIMNPGLMATFRRMAYVSALGIVSMLFLGAVLDVDDIYSKPLSIIMAVIGINMLSEGNIIINRILNQRVPWFSQITKRIRIQVFISVLWLIAVTIIFSLVAPRSLSKDAIITFIFGTIFILGFNSVLIMRSFAYNWRQSLIENEELKQAKLKSDYMALQNQLNPHFLFNSFSVLISEIQYNPPGAVEFAQKMSDVYRYVLQQRNNLTTTLKEELDFLDDFRYLHNIRMGNALQMQTNIETGHLSMYVPPMTLQILIENAIKHNRASEKDPLMIEINSNNNHTLSVTNNINPKTTTYSTGTGLENIIKRYKFLSDKEMDIIHNDEQFIVTLPLLENEK</sequence>
<evidence type="ECO:0000313" key="3">
    <source>
        <dbReference type="EMBL" id="SKB56827.1"/>
    </source>
</evidence>
<feature type="transmembrane region" description="Helical" evidence="1">
    <location>
        <begin position="126"/>
        <end position="146"/>
    </location>
</feature>
<accession>A0A1T5CBI8</accession>
<dbReference type="GO" id="GO:0000155">
    <property type="term" value="F:phosphorelay sensor kinase activity"/>
    <property type="evidence" value="ECO:0007669"/>
    <property type="project" value="InterPro"/>
</dbReference>
<feature type="transmembrane region" description="Helical" evidence="1">
    <location>
        <begin position="61"/>
        <end position="78"/>
    </location>
</feature>
<dbReference type="OrthoDB" id="9809908at2"/>
<gene>
    <name evidence="3" type="ORF">SAMN03080601_00750</name>
</gene>
<proteinExistence type="predicted"/>
<dbReference type="GO" id="GO:0016020">
    <property type="term" value="C:membrane"/>
    <property type="evidence" value="ECO:0007669"/>
    <property type="project" value="InterPro"/>
</dbReference>
<dbReference type="Pfam" id="PF06580">
    <property type="entry name" value="His_kinase"/>
    <property type="match status" value="1"/>
</dbReference>
<evidence type="ECO:0000256" key="1">
    <source>
        <dbReference type="SAM" id="Phobius"/>
    </source>
</evidence>
<dbReference type="InterPro" id="IPR010559">
    <property type="entry name" value="Sig_transdc_His_kin_internal"/>
</dbReference>
<feature type="transmembrane region" description="Helical" evidence="1">
    <location>
        <begin position="98"/>
        <end position="120"/>
    </location>
</feature>
<keyword evidence="3" id="KW-0418">Kinase</keyword>
<protein>
    <submittedName>
        <fullName evidence="3">Histidine kinase</fullName>
    </submittedName>
</protein>
<keyword evidence="4" id="KW-1185">Reference proteome</keyword>
<evidence type="ECO:0000313" key="4">
    <source>
        <dbReference type="Proteomes" id="UP000191055"/>
    </source>
</evidence>